<name>A0A060TA93_BLAAD</name>
<keyword evidence="12" id="KW-0460">Magnesium</keyword>
<keyword evidence="16" id="KW-0594">Phospholipid biosynthesis</keyword>
<keyword evidence="10" id="KW-0548">Nucleotidyltransferase</keyword>
<evidence type="ECO:0000256" key="17">
    <source>
        <dbReference type="ARBA" id="ARBA00023264"/>
    </source>
</evidence>
<dbReference type="PANTHER" id="PTHR13619:SF0">
    <property type="entry name" value="PHOSPHATIDATE CYTIDYLYLTRANSFERASE, MITOCHONDRIAL"/>
    <property type="match status" value="1"/>
</dbReference>
<evidence type="ECO:0000256" key="1">
    <source>
        <dbReference type="ARBA" id="ARBA00001946"/>
    </source>
</evidence>
<proteinExistence type="inferred from homology"/>
<keyword evidence="11" id="KW-0999">Mitochondrion inner membrane</keyword>
<evidence type="ECO:0000256" key="16">
    <source>
        <dbReference type="ARBA" id="ARBA00023209"/>
    </source>
</evidence>
<dbReference type="GO" id="GO:0004605">
    <property type="term" value="F:phosphatidate cytidylyltransferase activity"/>
    <property type="evidence" value="ECO:0007669"/>
    <property type="project" value="UniProtKB-EC"/>
</dbReference>
<dbReference type="PANTHER" id="PTHR13619">
    <property type="entry name" value="PHOSPHATIDATE CYTIDYLYLTRANSFERASE, MITOCHONDRIAL"/>
    <property type="match status" value="1"/>
</dbReference>
<evidence type="ECO:0000256" key="14">
    <source>
        <dbReference type="ARBA" id="ARBA00023128"/>
    </source>
</evidence>
<keyword evidence="17" id="KW-1208">Phospholipid metabolism</keyword>
<evidence type="ECO:0000256" key="18">
    <source>
        <dbReference type="ARBA" id="ARBA00029893"/>
    </source>
</evidence>
<evidence type="ECO:0000256" key="19">
    <source>
        <dbReference type="SAM" id="MobiDB-lite"/>
    </source>
</evidence>
<evidence type="ECO:0000256" key="4">
    <source>
        <dbReference type="ARBA" id="ARBA00005189"/>
    </source>
</evidence>
<comment type="pathway">
    <text evidence="3">Phospholipid metabolism; CDP-diacylglycerol biosynthesis; CDP-diacylglycerol from sn-glycerol 3-phosphate: step 3/3.</text>
</comment>
<protein>
    <recommendedName>
        <fullName evidence="7">Phosphatidate cytidylyltransferase, mitochondrial</fullName>
        <ecNumber evidence="6">2.7.7.41</ecNumber>
    </recommendedName>
    <alternativeName>
        <fullName evidence="18">CDP-diacylglycerol synthase</fullName>
    </alternativeName>
</protein>
<comment type="similarity">
    <text evidence="5">Belongs to the TAM41 family.</text>
</comment>
<keyword evidence="13" id="KW-0443">Lipid metabolism</keyword>
<gene>
    <name evidence="20" type="ORF">GNLVRS02_ARAD1D21956g</name>
</gene>
<dbReference type="AlphaFoldDB" id="A0A060TA93"/>
<keyword evidence="8" id="KW-0444">Lipid biosynthesis</keyword>
<evidence type="ECO:0000256" key="5">
    <source>
        <dbReference type="ARBA" id="ARBA00005458"/>
    </source>
</evidence>
<dbReference type="GO" id="GO:0016024">
    <property type="term" value="P:CDP-diacylglycerol biosynthetic process"/>
    <property type="evidence" value="ECO:0007669"/>
    <property type="project" value="UniProtKB-UniPathway"/>
</dbReference>
<evidence type="ECO:0000256" key="8">
    <source>
        <dbReference type="ARBA" id="ARBA00022516"/>
    </source>
</evidence>
<evidence type="ECO:0000256" key="13">
    <source>
        <dbReference type="ARBA" id="ARBA00023098"/>
    </source>
</evidence>
<keyword evidence="9" id="KW-0808">Transferase</keyword>
<keyword evidence="14" id="KW-0496">Mitochondrion</keyword>
<evidence type="ECO:0000256" key="6">
    <source>
        <dbReference type="ARBA" id="ARBA00012487"/>
    </source>
</evidence>
<dbReference type="GO" id="GO:0005743">
    <property type="term" value="C:mitochondrial inner membrane"/>
    <property type="evidence" value="ECO:0007669"/>
    <property type="project" value="UniProtKB-SubCell"/>
</dbReference>
<evidence type="ECO:0000256" key="12">
    <source>
        <dbReference type="ARBA" id="ARBA00022842"/>
    </source>
</evidence>
<evidence type="ECO:0000256" key="10">
    <source>
        <dbReference type="ARBA" id="ARBA00022695"/>
    </source>
</evidence>
<evidence type="ECO:0000256" key="11">
    <source>
        <dbReference type="ARBA" id="ARBA00022792"/>
    </source>
</evidence>
<feature type="compositionally biased region" description="Low complexity" evidence="19">
    <location>
        <begin position="42"/>
        <end position="68"/>
    </location>
</feature>
<dbReference type="PhylomeDB" id="A0A060TA93"/>
<evidence type="ECO:0000256" key="9">
    <source>
        <dbReference type="ARBA" id="ARBA00022679"/>
    </source>
</evidence>
<comment type="cofactor">
    <cofactor evidence="1">
        <name>Mg(2+)</name>
        <dbReference type="ChEBI" id="CHEBI:18420"/>
    </cofactor>
</comment>
<feature type="region of interest" description="Disordered" evidence="19">
    <location>
        <begin position="23"/>
        <end position="68"/>
    </location>
</feature>
<reference evidence="20" key="1">
    <citation type="submission" date="2014-02" db="EMBL/GenBank/DDBJ databases">
        <authorList>
            <person name="Genoscope - CEA"/>
        </authorList>
    </citation>
    <scope>NUCLEOTIDE SEQUENCE</scope>
    <source>
        <strain evidence="20">LS3</strain>
    </source>
</reference>
<evidence type="ECO:0000256" key="7">
    <source>
        <dbReference type="ARBA" id="ARBA00018337"/>
    </source>
</evidence>
<comment type="subcellular location">
    <subcellularLocation>
        <location evidence="2">Mitochondrion inner membrane</location>
        <topology evidence="2">Peripheral membrane protein</topology>
        <orientation evidence="2">Matrix side</orientation>
    </subcellularLocation>
</comment>
<dbReference type="EMBL" id="HG937694">
    <property type="protein sequence ID" value="CDP37893.1"/>
    <property type="molecule type" value="Genomic_DNA"/>
</dbReference>
<dbReference type="InterPro" id="IPR015222">
    <property type="entry name" value="Tam41"/>
</dbReference>
<evidence type="ECO:0000313" key="20">
    <source>
        <dbReference type="EMBL" id="CDP37893.1"/>
    </source>
</evidence>
<keyword evidence="15" id="KW-0472">Membrane</keyword>
<dbReference type="UniPathway" id="UPA00557">
    <property type="reaction ID" value="UER00614"/>
</dbReference>
<sequence>MIRIRPNPRQVRYFSCSVRALNAKPPATGSERANSKAEPTVSASPSSTSSGSEASSDNGSSKSSSSSSSTVSSELSMFDLNLLNVQASTNIRKFSDLPQSFGYNQHVKIDNEMREKLRSVLWKFKAPIRYAFAYGSGVFSQGAASKKSNPQIDLIFAVSHTQHWHSLNIKQFPEHYSGLRMLGSGTVSMIQDHLGAGVYFNPYVEMNGLKIKYGVVNVDTLLHDLGDWSTLYLAGRLHKPVKILRDEPKVRFVNQANLLSVLRAALLLLPEEFTELELYKMIASVSYMGDFRMTFGENPKKIDNIVNNQFLNFRRLYSPFMDSLPNLELGSAASHGLSTDSNVSVATLRQDRDPVKRGNMVVRLPAEFKYKLYRRYATKLRETNPDDPHLREAVEKASTIRPDPSVKTVGSEFDRLIAKDEDLSKEVSRIIRHTVAWPSISQSVKGILTAGMVKSVKYSSEKLKKYYQAK</sequence>
<evidence type="ECO:0000256" key="3">
    <source>
        <dbReference type="ARBA" id="ARBA00005119"/>
    </source>
</evidence>
<organism evidence="20">
    <name type="scientific">Blastobotrys adeninivorans</name>
    <name type="common">Yeast</name>
    <name type="synonym">Arxula adeninivorans</name>
    <dbReference type="NCBI Taxonomy" id="409370"/>
    <lineage>
        <taxon>Eukaryota</taxon>
        <taxon>Fungi</taxon>
        <taxon>Dikarya</taxon>
        <taxon>Ascomycota</taxon>
        <taxon>Saccharomycotina</taxon>
        <taxon>Dipodascomycetes</taxon>
        <taxon>Dipodascales</taxon>
        <taxon>Trichomonascaceae</taxon>
        <taxon>Blastobotrys</taxon>
    </lineage>
</organism>
<accession>A0A060TA93</accession>
<dbReference type="Pfam" id="PF09139">
    <property type="entry name" value="Tam41_Mmp37"/>
    <property type="match status" value="1"/>
</dbReference>
<evidence type="ECO:0000256" key="2">
    <source>
        <dbReference type="ARBA" id="ARBA00004443"/>
    </source>
</evidence>
<reference evidence="20" key="2">
    <citation type="submission" date="2014-06" db="EMBL/GenBank/DDBJ databases">
        <title>The complete genome of Blastobotrys (Arxula) adeninivorans LS3 - a yeast of biotechnological interest.</title>
        <authorList>
            <person name="Kunze G."/>
            <person name="Gaillardin C."/>
            <person name="Czernicka M."/>
            <person name="Durrens P."/>
            <person name="Martin T."/>
            <person name="Boer E."/>
            <person name="Gabaldon T."/>
            <person name="Cruz J."/>
            <person name="Talla E."/>
            <person name="Marck C."/>
            <person name="Goffeau A."/>
            <person name="Barbe V."/>
            <person name="Baret P."/>
            <person name="Baronian K."/>
            <person name="Beier S."/>
            <person name="Bleykasten C."/>
            <person name="Bode R."/>
            <person name="Casaregola S."/>
            <person name="Despons L."/>
            <person name="Fairhead C."/>
            <person name="Giersberg M."/>
            <person name="Gierski P."/>
            <person name="Hahnel U."/>
            <person name="Hartmann A."/>
            <person name="Jankowska D."/>
            <person name="Jubin C."/>
            <person name="Jung P."/>
            <person name="Lafontaine I."/>
            <person name="Leh-Louis V."/>
            <person name="Lemaire M."/>
            <person name="Marcet-Houben M."/>
            <person name="Mascher M."/>
            <person name="Morel G."/>
            <person name="Richard G.-F."/>
            <person name="Riechen J."/>
            <person name="Sacerdot C."/>
            <person name="Sarkar A."/>
            <person name="Savel G."/>
            <person name="Schacherer J."/>
            <person name="Sherman D."/>
            <person name="Straub M.-L."/>
            <person name="Stein N."/>
            <person name="Thierry A."/>
            <person name="Trautwein-Schult A."/>
            <person name="Westhof E."/>
            <person name="Worch S."/>
            <person name="Dujon B."/>
            <person name="Souciet J.-L."/>
            <person name="Wincker P."/>
            <person name="Scholz U."/>
            <person name="Neuveglise N."/>
        </authorList>
    </citation>
    <scope>NUCLEOTIDE SEQUENCE</scope>
    <source>
        <strain evidence="20">LS3</strain>
    </source>
</reference>
<dbReference type="GO" id="GO:0032049">
    <property type="term" value="P:cardiolipin biosynthetic process"/>
    <property type="evidence" value="ECO:0007669"/>
    <property type="project" value="InterPro"/>
</dbReference>
<evidence type="ECO:0000256" key="15">
    <source>
        <dbReference type="ARBA" id="ARBA00023136"/>
    </source>
</evidence>
<dbReference type="EC" id="2.7.7.41" evidence="6"/>
<comment type="pathway">
    <text evidence="4">Lipid metabolism.</text>
</comment>
<dbReference type="PIRSF" id="PIRSF028840">
    <property type="entry name" value="Mmp37"/>
    <property type="match status" value="1"/>
</dbReference>